<protein>
    <submittedName>
        <fullName evidence="1">Uncharacterized protein</fullName>
    </submittedName>
</protein>
<accession>A0ABZ1TXA5</accession>
<sequence>MTTVRSDAELADLDVPAAVTRGLLLAGGPRQALFTEAAIAAAHRAEAAGIGPYPLGFLARHVRTGGFAAALALPEPVIGESGTALVRTWLQAAAATGADVGREHLFARWLAEVAALLELRRDARAGGAA</sequence>
<reference evidence="1" key="1">
    <citation type="submission" date="2022-10" db="EMBL/GenBank/DDBJ databases">
        <title>The complete genomes of actinobacterial strains from the NBC collection.</title>
        <authorList>
            <person name="Joergensen T.S."/>
            <person name="Alvarez Arevalo M."/>
            <person name="Sterndorff E.B."/>
            <person name="Faurdal D."/>
            <person name="Vuksanovic O."/>
            <person name="Mourched A.-S."/>
            <person name="Charusanti P."/>
            <person name="Shaw S."/>
            <person name="Blin K."/>
            <person name="Weber T."/>
        </authorList>
    </citation>
    <scope>NUCLEOTIDE SEQUENCE</scope>
    <source>
        <strain evidence="1">NBC_00222</strain>
    </source>
</reference>
<organism evidence="1 2">
    <name type="scientific">Kitasatospora purpeofusca</name>
    <dbReference type="NCBI Taxonomy" id="67352"/>
    <lineage>
        <taxon>Bacteria</taxon>
        <taxon>Bacillati</taxon>
        <taxon>Actinomycetota</taxon>
        <taxon>Actinomycetes</taxon>
        <taxon>Kitasatosporales</taxon>
        <taxon>Streptomycetaceae</taxon>
        <taxon>Kitasatospora</taxon>
    </lineage>
</organism>
<dbReference type="RefSeq" id="WP_045938026.1">
    <property type="nucleotide sequence ID" value="NZ_CP108110.1"/>
</dbReference>
<keyword evidence="2" id="KW-1185">Reference proteome</keyword>
<dbReference type="EMBL" id="CP108110">
    <property type="protein sequence ID" value="WUQ83000.1"/>
    <property type="molecule type" value="Genomic_DNA"/>
</dbReference>
<gene>
    <name evidence="1" type="ORF">OHA16_08445</name>
</gene>
<dbReference type="Proteomes" id="UP001432222">
    <property type="component" value="Chromosome"/>
</dbReference>
<evidence type="ECO:0000313" key="2">
    <source>
        <dbReference type="Proteomes" id="UP001432222"/>
    </source>
</evidence>
<proteinExistence type="predicted"/>
<name>A0ABZ1TXA5_9ACTN</name>
<evidence type="ECO:0000313" key="1">
    <source>
        <dbReference type="EMBL" id="WUQ83000.1"/>
    </source>
</evidence>